<evidence type="ECO:0000256" key="1">
    <source>
        <dbReference type="SAM" id="Phobius"/>
    </source>
</evidence>
<keyword evidence="1" id="KW-0472">Membrane</keyword>
<proteinExistence type="predicted"/>
<keyword evidence="1" id="KW-0812">Transmembrane</keyword>
<protein>
    <submittedName>
        <fullName evidence="2">Uncharacterized protein</fullName>
    </submittedName>
</protein>
<dbReference type="EMBL" id="JBIYEW010000003">
    <property type="protein sequence ID" value="MFK4640789.1"/>
    <property type="molecule type" value="Genomic_DNA"/>
</dbReference>
<organism evidence="2 3">
    <name type="scientific">Paenarthrobacter histidinolovorans</name>
    <dbReference type="NCBI Taxonomy" id="43664"/>
    <lineage>
        <taxon>Bacteria</taxon>
        <taxon>Bacillati</taxon>
        <taxon>Actinomycetota</taxon>
        <taxon>Actinomycetes</taxon>
        <taxon>Micrococcales</taxon>
        <taxon>Micrococcaceae</taxon>
        <taxon>Paenarthrobacter</taxon>
    </lineage>
</organism>
<evidence type="ECO:0000313" key="2">
    <source>
        <dbReference type="EMBL" id="MFK4640789.1"/>
    </source>
</evidence>
<reference evidence="2 3" key="1">
    <citation type="submission" date="2024-10" db="EMBL/GenBank/DDBJ databases">
        <title>Novel secondary metabolite-producing bacteria for plant disease control.</title>
        <authorList>
            <person name="Chevrette M."/>
        </authorList>
    </citation>
    <scope>NUCLEOTIDE SEQUENCE [LARGE SCALE GENOMIC DNA]</scope>
    <source>
        <strain evidence="2 3">J30 TE3557</strain>
    </source>
</reference>
<feature type="transmembrane region" description="Helical" evidence="1">
    <location>
        <begin position="181"/>
        <end position="200"/>
    </location>
</feature>
<sequence>MLDTMDSPLAHSPVQPVKSLLYWRKSKVNGSATVPVILALNPSGILTMKDAGQEMVFAAPVNQVSVRFTSWGTMVVQAQGRQHDIVGVGASLSPSPSPAQLDELAAARGGNTGNDGTVTRLGSSGAALSAVDGMGTAAGVAGGIAMEYVYFRGLEAIRAWQETLPLAGATVKKNSMKAMKYFTVAVLAALVIALMVGLFIK</sequence>
<gene>
    <name evidence="2" type="ORF">ABIA52_003678</name>
</gene>
<accession>A0ABW8NB55</accession>
<dbReference type="Proteomes" id="UP001620520">
    <property type="component" value="Unassembled WGS sequence"/>
</dbReference>
<keyword evidence="1" id="KW-1133">Transmembrane helix</keyword>
<evidence type="ECO:0000313" key="3">
    <source>
        <dbReference type="Proteomes" id="UP001620520"/>
    </source>
</evidence>
<comment type="caution">
    <text evidence="2">The sequence shown here is derived from an EMBL/GenBank/DDBJ whole genome shotgun (WGS) entry which is preliminary data.</text>
</comment>
<keyword evidence="3" id="KW-1185">Reference proteome</keyword>
<name>A0ABW8NB55_9MICC</name>